<proteinExistence type="predicted"/>
<dbReference type="PANTHER" id="PTHR10445:SF2">
    <property type="entry name" value="TRANSCRIPTION INITIATION FACTOR IIF, BETA SUBUNIT"/>
    <property type="match status" value="1"/>
</dbReference>
<dbReference type="GO" id="GO:0005674">
    <property type="term" value="C:transcription factor TFIIF complex"/>
    <property type="evidence" value="ECO:0007669"/>
    <property type="project" value="InterPro"/>
</dbReference>
<dbReference type="InterPro" id="IPR036390">
    <property type="entry name" value="WH_DNA-bd_sf"/>
</dbReference>
<dbReference type="Gene3D" id="1.10.10.10">
    <property type="entry name" value="Winged helix-like DNA-binding domain superfamily/Winged helix DNA-binding domain"/>
    <property type="match status" value="1"/>
</dbReference>
<comment type="caution">
    <text evidence="2">The sequence shown here is derived from an EMBL/GenBank/DDBJ whole genome shotgun (WGS) entry which is preliminary data.</text>
</comment>
<dbReference type="Proteomes" id="UP000245207">
    <property type="component" value="Unassembled WGS sequence"/>
</dbReference>
<dbReference type="EMBL" id="PKPP01003445">
    <property type="protein sequence ID" value="PWA69403.1"/>
    <property type="molecule type" value="Genomic_DNA"/>
</dbReference>
<dbReference type="InterPro" id="IPR036388">
    <property type="entry name" value="WH-like_DNA-bd_sf"/>
</dbReference>
<protein>
    <submittedName>
        <fullName evidence="2">General transcription factor IIF subunit 2</fullName>
    </submittedName>
</protein>
<dbReference type="OrthoDB" id="27109at2759"/>
<name>A0A2U1N7E2_ARTAN</name>
<dbReference type="STRING" id="35608.A0A2U1N7E2"/>
<sequence length="285" mass="32395">MEDDINPGKPPPPEFIFNRDILAQFYSTFVEGVTPFRKYHKVKKGYEATKTKVGTCLESTKEAMGKKYNAAAEPHKHNFVALYYMIARMKWRGSTIKKVAKVAANVMVEVEAKEVVVVQKFEVRIFKFKPEPYATESRFLSSQGVWCLIKGLVTILVVKTGSQVNKHITEMHKKPMKNLIFKELVPTLWHNMQVLGEGGLSISDCSKASCHEQAMNSLKKLAKDHPSVLSTKNNVASLRKIMKHQLLKDLLKDLCIYNNKGPNQGTYELKPEYKKSTERQEASSK</sequence>
<evidence type="ECO:0000259" key="1">
    <source>
        <dbReference type="Pfam" id="PF02270"/>
    </source>
</evidence>
<dbReference type="AlphaFoldDB" id="A0A2U1N7E2"/>
<dbReference type="SUPFAM" id="SSF46785">
    <property type="entry name" value="Winged helix' DNA-binding domain"/>
    <property type="match status" value="1"/>
</dbReference>
<evidence type="ECO:0000313" key="3">
    <source>
        <dbReference type="Proteomes" id="UP000245207"/>
    </source>
</evidence>
<dbReference type="InterPro" id="IPR003196">
    <property type="entry name" value="TFIIF_beta"/>
</dbReference>
<accession>A0A2U1N7E2</accession>
<reference evidence="2 3" key="1">
    <citation type="journal article" date="2018" name="Mol. Plant">
        <title>The genome of Artemisia annua provides insight into the evolution of Asteraceae family and artemisinin biosynthesis.</title>
        <authorList>
            <person name="Shen Q."/>
            <person name="Zhang L."/>
            <person name="Liao Z."/>
            <person name="Wang S."/>
            <person name="Yan T."/>
            <person name="Shi P."/>
            <person name="Liu M."/>
            <person name="Fu X."/>
            <person name="Pan Q."/>
            <person name="Wang Y."/>
            <person name="Lv Z."/>
            <person name="Lu X."/>
            <person name="Zhang F."/>
            <person name="Jiang W."/>
            <person name="Ma Y."/>
            <person name="Chen M."/>
            <person name="Hao X."/>
            <person name="Li L."/>
            <person name="Tang Y."/>
            <person name="Lv G."/>
            <person name="Zhou Y."/>
            <person name="Sun X."/>
            <person name="Brodelius P.E."/>
            <person name="Rose J.K.C."/>
            <person name="Tang K."/>
        </authorList>
    </citation>
    <scope>NUCLEOTIDE SEQUENCE [LARGE SCALE GENOMIC DNA]</scope>
    <source>
        <strain evidence="3">cv. Huhao1</strain>
        <tissue evidence="2">Leaf</tissue>
    </source>
</reference>
<dbReference type="InterPro" id="IPR040450">
    <property type="entry name" value="TFIIF_beta_HTH"/>
</dbReference>
<organism evidence="2 3">
    <name type="scientific">Artemisia annua</name>
    <name type="common">Sweet wormwood</name>
    <dbReference type="NCBI Taxonomy" id="35608"/>
    <lineage>
        <taxon>Eukaryota</taxon>
        <taxon>Viridiplantae</taxon>
        <taxon>Streptophyta</taxon>
        <taxon>Embryophyta</taxon>
        <taxon>Tracheophyta</taxon>
        <taxon>Spermatophyta</taxon>
        <taxon>Magnoliopsida</taxon>
        <taxon>eudicotyledons</taxon>
        <taxon>Gunneridae</taxon>
        <taxon>Pentapetalae</taxon>
        <taxon>asterids</taxon>
        <taxon>campanulids</taxon>
        <taxon>Asterales</taxon>
        <taxon>Asteraceae</taxon>
        <taxon>Asteroideae</taxon>
        <taxon>Anthemideae</taxon>
        <taxon>Artemisiinae</taxon>
        <taxon>Artemisia</taxon>
    </lineage>
</organism>
<keyword evidence="3" id="KW-1185">Reference proteome</keyword>
<feature type="domain" description="TFIIF beta subunit HTH" evidence="1">
    <location>
        <begin position="245"/>
        <end position="274"/>
    </location>
</feature>
<dbReference type="GO" id="GO:0006367">
    <property type="term" value="P:transcription initiation at RNA polymerase II promoter"/>
    <property type="evidence" value="ECO:0007669"/>
    <property type="project" value="InterPro"/>
</dbReference>
<gene>
    <name evidence="2" type="ORF">CTI12_AA297360</name>
</gene>
<evidence type="ECO:0000313" key="2">
    <source>
        <dbReference type="EMBL" id="PWA69403.1"/>
    </source>
</evidence>
<dbReference type="PANTHER" id="PTHR10445">
    <property type="entry name" value="GENERAL TRANSCRIPTION FACTOR IIF SUBUNIT 2"/>
    <property type="match status" value="1"/>
</dbReference>
<dbReference type="Pfam" id="PF02270">
    <property type="entry name" value="TFIIF_beta"/>
    <property type="match status" value="1"/>
</dbReference>